<gene>
    <name evidence="2" type="ORF">EVAR_89775_1</name>
</gene>
<feature type="region of interest" description="Disordered" evidence="1">
    <location>
        <begin position="63"/>
        <end position="84"/>
    </location>
</feature>
<comment type="caution">
    <text evidence="2">The sequence shown here is derived from an EMBL/GenBank/DDBJ whole genome shotgun (WGS) entry which is preliminary data.</text>
</comment>
<name>A0A4C1XFN4_EUMVA</name>
<organism evidence="2 3">
    <name type="scientific">Eumeta variegata</name>
    <name type="common">Bagworm moth</name>
    <name type="synonym">Eumeta japonica</name>
    <dbReference type="NCBI Taxonomy" id="151549"/>
    <lineage>
        <taxon>Eukaryota</taxon>
        <taxon>Metazoa</taxon>
        <taxon>Ecdysozoa</taxon>
        <taxon>Arthropoda</taxon>
        <taxon>Hexapoda</taxon>
        <taxon>Insecta</taxon>
        <taxon>Pterygota</taxon>
        <taxon>Neoptera</taxon>
        <taxon>Endopterygota</taxon>
        <taxon>Lepidoptera</taxon>
        <taxon>Glossata</taxon>
        <taxon>Ditrysia</taxon>
        <taxon>Tineoidea</taxon>
        <taxon>Psychidae</taxon>
        <taxon>Oiketicinae</taxon>
        <taxon>Eumeta</taxon>
    </lineage>
</organism>
<dbReference type="EMBL" id="BGZK01000804">
    <property type="protein sequence ID" value="GBP61109.1"/>
    <property type="molecule type" value="Genomic_DNA"/>
</dbReference>
<dbReference type="AlphaFoldDB" id="A0A4C1XFN4"/>
<evidence type="ECO:0000256" key="1">
    <source>
        <dbReference type="SAM" id="MobiDB-lite"/>
    </source>
</evidence>
<reference evidence="2 3" key="1">
    <citation type="journal article" date="2019" name="Commun. Biol.">
        <title>The bagworm genome reveals a unique fibroin gene that provides high tensile strength.</title>
        <authorList>
            <person name="Kono N."/>
            <person name="Nakamura H."/>
            <person name="Ohtoshi R."/>
            <person name="Tomita M."/>
            <person name="Numata K."/>
            <person name="Arakawa K."/>
        </authorList>
    </citation>
    <scope>NUCLEOTIDE SEQUENCE [LARGE SCALE GENOMIC DNA]</scope>
</reference>
<protein>
    <submittedName>
        <fullName evidence="2">Uncharacterized protein</fullName>
    </submittedName>
</protein>
<evidence type="ECO:0000313" key="2">
    <source>
        <dbReference type="EMBL" id="GBP61109.1"/>
    </source>
</evidence>
<keyword evidence="3" id="KW-1185">Reference proteome</keyword>
<sequence length="84" mass="9424">MTLESSGVPITADSLKTNSYKRGAVRDYSFMKIDDMIHSFISRFTDLHQLLLLTGVAPPDASVEDFHGSRRSQRAPRLQLLTKS</sequence>
<evidence type="ECO:0000313" key="3">
    <source>
        <dbReference type="Proteomes" id="UP000299102"/>
    </source>
</evidence>
<proteinExistence type="predicted"/>
<dbReference type="Proteomes" id="UP000299102">
    <property type="component" value="Unassembled WGS sequence"/>
</dbReference>
<accession>A0A4C1XFN4</accession>